<gene>
    <name evidence="2" type="ORF">PILCRDRAFT_827021</name>
</gene>
<name>A0A0C3APC1_PILCF</name>
<feature type="compositionally biased region" description="Basic and acidic residues" evidence="1">
    <location>
        <begin position="1"/>
        <end position="19"/>
    </location>
</feature>
<evidence type="ECO:0000256" key="1">
    <source>
        <dbReference type="SAM" id="MobiDB-lite"/>
    </source>
</evidence>
<proteinExistence type="predicted"/>
<accession>A0A0C3APC1</accession>
<protein>
    <submittedName>
        <fullName evidence="2">Uncharacterized protein</fullName>
    </submittedName>
</protein>
<sequence>MEGPERSEGFVPYDSREHVSPSSTAPELLRIICKSIRCVLCQPMFELWYISSMVSVWKGPLLVRPICVA</sequence>
<dbReference type="HOGENOM" id="CLU_2776829_0_0_1"/>
<reference evidence="2 3" key="1">
    <citation type="submission" date="2014-04" db="EMBL/GenBank/DDBJ databases">
        <authorList>
            <consortium name="DOE Joint Genome Institute"/>
            <person name="Kuo A."/>
            <person name="Tarkka M."/>
            <person name="Buscot F."/>
            <person name="Kohler A."/>
            <person name="Nagy L.G."/>
            <person name="Floudas D."/>
            <person name="Copeland A."/>
            <person name="Barry K.W."/>
            <person name="Cichocki N."/>
            <person name="Veneault-Fourrey C."/>
            <person name="LaButti K."/>
            <person name="Lindquist E.A."/>
            <person name="Lipzen A."/>
            <person name="Lundell T."/>
            <person name="Morin E."/>
            <person name="Murat C."/>
            <person name="Sun H."/>
            <person name="Tunlid A."/>
            <person name="Henrissat B."/>
            <person name="Grigoriev I.V."/>
            <person name="Hibbett D.S."/>
            <person name="Martin F."/>
            <person name="Nordberg H.P."/>
            <person name="Cantor M.N."/>
            <person name="Hua S.X."/>
        </authorList>
    </citation>
    <scope>NUCLEOTIDE SEQUENCE [LARGE SCALE GENOMIC DNA]</scope>
    <source>
        <strain evidence="2 3">F 1598</strain>
    </source>
</reference>
<dbReference type="Proteomes" id="UP000054166">
    <property type="component" value="Unassembled WGS sequence"/>
</dbReference>
<feature type="region of interest" description="Disordered" evidence="1">
    <location>
        <begin position="1"/>
        <end position="21"/>
    </location>
</feature>
<keyword evidence="3" id="KW-1185">Reference proteome</keyword>
<evidence type="ECO:0000313" key="2">
    <source>
        <dbReference type="EMBL" id="KIM75733.1"/>
    </source>
</evidence>
<dbReference type="EMBL" id="KN833043">
    <property type="protein sequence ID" value="KIM75733.1"/>
    <property type="molecule type" value="Genomic_DNA"/>
</dbReference>
<reference evidence="3" key="2">
    <citation type="submission" date="2015-01" db="EMBL/GenBank/DDBJ databases">
        <title>Evolutionary Origins and Diversification of the Mycorrhizal Mutualists.</title>
        <authorList>
            <consortium name="DOE Joint Genome Institute"/>
            <consortium name="Mycorrhizal Genomics Consortium"/>
            <person name="Kohler A."/>
            <person name="Kuo A."/>
            <person name="Nagy L.G."/>
            <person name="Floudas D."/>
            <person name="Copeland A."/>
            <person name="Barry K.W."/>
            <person name="Cichocki N."/>
            <person name="Veneault-Fourrey C."/>
            <person name="LaButti K."/>
            <person name="Lindquist E.A."/>
            <person name="Lipzen A."/>
            <person name="Lundell T."/>
            <person name="Morin E."/>
            <person name="Murat C."/>
            <person name="Riley R."/>
            <person name="Ohm R."/>
            <person name="Sun H."/>
            <person name="Tunlid A."/>
            <person name="Henrissat B."/>
            <person name="Grigoriev I.V."/>
            <person name="Hibbett D.S."/>
            <person name="Martin F."/>
        </authorList>
    </citation>
    <scope>NUCLEOTIDE SEQUENCE [LARGE SCALE GENOMIC DNA]</scope>
    <source>
        <strain evidence="3">F 1598</strain>
    </source>
</reference>
<organism evidence="2 3">
    <name type="scientific">Piloderma croceum (strain F 1598)</name>
    <dbReference type="NCBI Taxonomy" id="765440"/>
    <lineage>
        <taxon>Eukaryota</taxon>
        <taxon>Fungi</taxon>
        <taxon>Dikarya</taxon>
        <taxon>Basidiomycota</taxon>
        <taxon>Agaricomycotina</taxon>
        <taxon>Agaricomycetes</taxon>
        <taxon>Agaricomycetidae</taxon>
        <taxon>Atheliales</taxon>
        <taxon>Atheliaceae</taxon>
        <taxon>Piloderma</taxon>
    </lineage>
</organism>
<evidence type="ECO:0000313" key="3">
    <source>
        <dbReference type="Proteomes" id="UP000054166"/>
    </source>
</evidence>
<dbReference type="AlphaFoldDB" id="A0A0C3APC1"/>
<dbReference type="InParanoid" id="A0A0C3APC1"/>